<dbReference type="Proteomes" id="UP001177021">
    <property type="component" value="Unassembled WGS sequence"/>
</dbReference>
<name>A0ACB0L1N2_TRIPR</name>
<protein>
    <submittedName>
        <fullName evidence="1">Uncharacterized protein</fullName>
    </submittedName>
</protein>
<keyword evidence="2" id="KW-1185">Reference proteome</keyword>
<dbReference type="EMBL" id="CASHSV030000409">
    <property type="protein sequence ID" value="CAJ2662485.1"/>
    <property type="molecule type" value="Genomic_DNA"/>
</dbReference>
<gene>
    <name evidence="1" type="ORF">MILVUS5_LOCUS28061</name>
</gene>
<accession>A0ACB0L1N2</accession>
<comment type="caution">
    <text evidence="1">The sequence shown here is derived from an EMBL/GenBank/DDBJ whole genome shotgun (WGS) entry which is preliminary data.</text>
</comment>
<sequence length="324" mass="36579">MQANLLKITTIMETAPSSKALAKEMSKGQPRTPMIIKTEENSSKTAQKTKHYHVDLFKNIDRLLLDNSDEENASYEKRSGLKGIYARQSSKNITSSFDKGNSNLAEMDVGTEVGKITFGTTTSVKRNSTRKLPFTKAPTLKKTKTEPKPKSSQAKIKKKPYATGTSKQKSTKNVHLENCYESHSLAAYKVHNIRDQLLTVRIVETRSEEEEIEFGLHQMCWGEKEGKRQEQGGASRTIAILHFLYNQSHTSGLWVVEWMSMEHAFFVNAPQMLDENVVRMKVALRLLMGPHNDYFKSVSSNALSYWSKLINKGPENAKLEGTES</sequence>
<proteinExistence type="predicted"/>
<evidence type="ECO:0000313" key="1">
    <source>
        <dbReference type="EMBL" id="CAJ2662485.1"/>
    </source>
</evidence>
<organism evidence="1 2">
    <name type="scientific">Trifolium pratense</name>
    <name type="common">Red clover</name>
    <dbReference type="NCBI Taxonomy" id="57577"/>
    <lineage>
        <taxon>Eukaryota</taxon>
        <taxon>Viridiplantae</taxon>
        <taxon>Streptophyta</taxon>
        <taxon>Embryophyta</taxon>
        <taxon>Tracheophyta</taxon>
        <taxon>Spermatophyta</taxon>
        <taxon>Magnoliopsida</taxon>
        <taxon>eudicotyledons</taxon>
        <taxon>Gunneridae</taxon>
        <taxon>Pentapetalae</taxon>
        <taxon>rosids</taxon>
        <taxon>fabids</taxon>
        <taxon>Fabales</taxon>
        <taxon>Fabaceae</taxon>
        <taxon>Papilionoideae</taxon>
        <taxon>50 kb inversion clade</taxon>
        <taxon>NPAAA clade</taxon>
        <taxon>Hologalegina</taxon>
        <taxon>IRL clade</taxon>
        <taxon>Trifolieae</taxon>
        <taxon>Trifolium</taxon>
    </lineage>
</organism>
<reference evidence="1" key="1">
    <citation type="submission" date="2023-10" db="EMBL/GenBank/DDBJ databases">
        <authorList>
            <person name="Rodriguez Cubillos JULIANA M."/>
            <person name="De Vega J."/>
        </authorList>
    </citation>
    <scope>NUCLEOTIDE SEQUENCE</scope>
</reference>
<evidence type="ECO:0000313" key="2">
    <source>
        <dbReference type="Proteomes" id="UP001177021"/>
    </source>
</evidence>